<dbReference type="PANTHER" id="PTHR22683">
    <property type="entry name" value="SPORULATION PROTEIN RELATED"/>
    <property type="match status" value="1"/>
</dbReference>
<dbReference type="EMBL" id="PDJK01000002">
    <property type="protein sequence ID" value="PFG51075.1"/>
    <property type="molecule type" value="Genomic_DNA"/>
</dbReference>
<dbReference type="InterPro" id="IPR027417">
    <property type="entry name" value="P-loop_NTPase"/>
</dbReference>
<dbReference type="InterPro" id="IPR017975">
    <property type="entry name" value="Tubulin_CS"/>
</dbReference>
<keyword evidence="2 3" id="KW-0067">ATP-binding</keyword>
<evidence type="ECO:0000259" key="4">
    <source>
        <dbReference type="PROSITE" id="PS50901"/>
    </source>
</evidence>
<protein>
    <submittedName>
        <fullName evidence="5">S-DNA-T family DNA segregation ATPase FtsK/SpoIIIE</fullName>
    </submittedName>
</protein>
<evidence type="ECO:0000256" key="1">
    <source>
        <dbReference type="ARBA" id="ARBA00022741"/>
    </source>
</evidence>
<organism evidence="5 6">
    <name type="scientific">Amycolatopsis sulphurea</name>
    <dbReference type="NCBI Taxonomy" id="76022"/>
    <lineage>
        <taxon>Bacteria</taxon>
        <taxon>Bacillati</taxon>
        <taxon>Actinomycetota</taxon>
        <taxon>Actinomycetes</taxon>
        <taxon>Pseudonocardiales</taxon>
        <taxon>Pseudonocardiaceae</taxon>
        <taxon>Amycolatopsis</taxon>
    </lineage>
</organism>
<dbReference type="PANTHER" id="PTHR22683:SF41">
    <property type="entry name" value="DNA TRANSLOCASE FTSK"/>
    <property type="match status" value="1"/>
</dbReference>
<proteinExistence type="predicted"/>
<dbReference type="AlphaFoldDB" id="A0A2A9FKV3"/>
<dbReference type="RefSeq" id="WP_245915335.1">
    <property type="nucleotide sequence ID" value="NZ_JBIAKZ010000064.1"/>
</dbReference>
<evidence type="ECO:0000313" key="5">
    <source>
        <dbReference type="EMBL" id="PFG51075.1"/>
    </source>
</evidence>
<gene>
    <name evidence="5" type="ORF">ATK36_6348</name>
</gene>
<dbReference type="PROSITE" id="PS00227">
    <property type="entry name" value="TUBULIN"/>
    <property type="match status" value="1"/>
</dbReference>
<sequence>MSRKPKTGTAIRRNRYKTRPEARCALWLARHPGFLATPAAVTASVLELGPVTTGSLAASTLVAGLGWYRAHPESFTRIASPRLRSARRRWTRYIGQSWRSTLDFCDLTVDDRRTGEVLVPRLLKVASPTPSIDVVTVAIRKGQSVETFRNAQAELASALGADAISIEKAKPRVLTVTLVFGNPFEDVIPPADIPGDPSEVDLAAIELGDTEYGAVWTEPLAGQHWLISGGTGSGKGSLLWNPLRAMGPMIRDRVARISMIDPKGGMETERGRPLFFDYATSADDETEYDNGDGDEVVDPMLAVLFRFRDRMRERQEQLREDGLRKFTASAGTPFEVLMIDELMMLTALSGRRTVSEVNRVLAEILTQGRAAGYAVIAYVQEPAKDIVPVRDLFTRRISLRTGAASFVDMVLGEGARDRGALADEIPETGCEGIGYRTSETSRQPIRVRAGYSTDDDIDELVRLCTPADEPPADSNVYPIAA</sequence>
<dbReference type="InterPro" id="IPR002543">
    <property type="entry name" value="FtsK_dom"/>
</dbReference>
<evidence type="ECO:0000256" key="3">
    <source>
        <dbReference type="PROSITE-ProRule" id="PRU00289"/>
    </source>
</evidence>
<name>A0A2A9FKV3_9PSEU</name>
<accession>A0A2A9FKV3</accession>
<dbReference type="PROSITE" id="PS50901">
    <property type="entry name" value="FTSK"/>
    <property type="match status" value="1"/>
</dbReference>
<dbReference type="GO" id="GO:0005524">
    <property type="term" value="F:ATP binding"/>
    <property type="evidence" value="ECO:0007669"/>
    <property type="project" value="UniProtKB-UniRule"/>
</dbReference>
<evidence type="ECO:0000256" key="2">
    <source>
        <dbReference type="ARBA" id="ARBA00022840"/>
    </source>
</evidence>
<evidence type="ECO:0000313" key="6">
    <source>
        <dbReference type="Proteomes" id="UP000243542"/>
    </source>
</evidence>
<dbReference type="InterPro" id="IPR050206">
    <property type="entry name" value="FtsK/SpoIIIE/SftA"/>
</dbReference>
<dbReference type="GO" id="GO:0005874">
    <property type="term" value="C:microtubule"/>
    <property type="evidence" value="ECO:0007669"/>
    <property type="project" value="InterPro"/>
</dbReference>
<keyword evidence="6" id="KW-1185">Reference proteome</keyword>
<feature type="binding site" evidence="3">
    <location>
        <begin position="229"/>
        <end position="236"/>
    </location>
    <ligand>
        <name>ATP</name>
        <dbReference type="ChEBI" id="CHEBI:30616"/>
    </ligand>
</feature>
<feature type="domain" description="FtsK" evidence="4">
    <location>
        <begin position="195"/>
        <end position="408"/>
    </location>
</feature>
<dbReference type="GO" id="GO:0003677">
    <property type="term" value="F:DNA binding"/>
    <property type="evidence" value="ECO:0007669"/>
    <property type="project" value="InterPro"/>
</dbReference>
<dbReference type="SUPFAM" id="SSF52540">
    <property type="entry name" value="P-loop containing nucleoside triphosphate hydrolases"/>
    <property type="match status" value="1"/>
</dbReference>
<dbReference type="Gene3D" id="3.40.50.300">
    <property type="entry name" value="P-loop containing nucleotide triphosphate hydrolases"/>
    <property type="match status" value="1"/>
</dbReference>
<keyword evidence="1 3" id="KW-0547">Nucleotide-binding</keyword>
<reference evidence="5 6" key="1">
    <citation type="submission" date="2017-10" db="EMBL/GenBank/DDBJ databases">
        <title>Sequencing the genomes of 1000 actinobacteria strains.</title>
        <authorList>
            <person name="Klenk H.-P."/>
        </authorList>
    </citation>
    <scope>NUCLEOTIDE SEQUENCE [LARGE SCALE GENOMIC DNA]</scope>
    <source>
        <strain evidence="5 6">DSM 46092</strain>
    </source>
</reference>
<dbReference type="GO" id="GO:0007017">
    <property type="term" value="P:microtubule-based process"/>
    <property type="evidence" value="ECO:0007669"/>
    <property type="project" value="InterPro"/>
</dbReference>
<comment type="caution">
    <text evidence="5">The sequence shown here is derived from an EMBL/GenBank/DDBJ whole genome shotgun (WGS) entry which is preliminary data.</text>
</comment>
<dbReference type="GO" id="GO:0005525">
    <property type="term" value="F:GTP binding"/>
    <property type="evidence" value="ECO:0007669"/>
    <property type="project" value="InterPro"/>
</dbReference>
<dbReference type="Proteomes" id="UP000243542">
    <property type="component" value="Unassembled WGS sequence"/>
</dbReference>